<dbReference type="GO" id="GO:0005886">
    <property type="term" value="C:plasma membrane"/>
    <property type="evidence" value="ECO:0007669"/>
    <property type="project" value="TreeGrafter"/>
</dbReference>
<sequence length="332" mass="37170">MGNKFKIFFLFILLLIVAGTIYIGYKRVNSSSLPKEFALGNGRLETTQVDITSKLSGRLLNIEVEEGDIVEKGQVLARLDTNELQAKLREAKAYVEQAKQEENYANAIVEERESELKLAKTNYNRTLKLYKKRSVPLSNLQNDETKLKTAQAALLAAKAQVINAKAVIKAAQAKVETVQVNIDESTLYSPIKGRVLYKIAQNGEMISNGGKVLVVLDLKDTYMTIFLPTSQAGLVNIGSDARIVLDAIPHIAIPSYVTFVSPLAQFTPKEIETQTEREKLMFRIKVRIEPKLLEKYFEKIKTGLPGVAYVRLNSNTPWPKELNNLPKSVDEK</sequence>
<dbReference type="SUPFAM" id="SSF111369">
    <property type="entry name" value="HlyD-like secretion proteins"/>
    <property type="match status" value="1"/>
</dbReference>
<dbReference type="OrthoDB" id="9778236at2"/>
<proteinExistence type="predicted"/>
<evidence type="ECO:0000256" key="1">
    <source>
        <dbReference type="SAM" id="Phobius"/>
    </source>
</evidence>
<dbReference type="Gene3D" id="2.40.50.100">
    <property type="match status" value="1"/>
</dbReference>
<dbReference type="Pfam" id="PF25917">
    <property type="entry name" value="BSH_RND"/>
    <property type="match status" value="1"/>
</dbReference>
<keyword evidence="1" id="KW-0812">Transmembrane</keyword>
<keyword evidence="1" id="KW-0472">Membrane</keyword>
<name>A0A4Q0Y1X4_9BACT</name>
<comment type="caution">
    <text evidence="3">The sequence shown here is derived from an EMBL/GenBank/DDBJ whole genome shotgun (WGS) entry which is preliminary data.</text>
</comment>
<evidence type="ECO:0000259" key="2">
    <source>
        <dbReference type="Pfam" id="PF25917"/>
    </source>
</evidence>
<feature type="transmembrane region" description="Helical" evidence="1">
    <location>
        <begin position="7"/>
        <end position="25"/>
    </location>
</feature>
<dbReference type="Gene3D" id="2.40.30.170">
    <property type="match status" value="1"/>
</dbReference>
<dbReference type="RefSeq" id="WP_044418918.1">
    <property type="nucleotide sequence ID" value="NZ_CP041070.1"/>
</dbReference>
<dbReference type="PANTHER" id="PTHR30438:SF2">
    <property type="entry name" value="MEMBRANE PROTEIN"/>
    <property type="match status" value="1"/>
</dbReference>
<evidence type="ECO:0000313" key="4">
    <source>
        <dbReference type="Proteomes" id="UP000290191"/>
    </source>
</evidence>
<organism evidence="3 4">
    <name type="scientific">Halarcobacter anaerophilus</name>
    <dbReference type="NCBI Taxonomy" id="877500"/>
    <lineage>
        <taxon>Bacteria</taxon>
        <taxon>Pseudomonadati</taxon>
        <taxon>Campylobacterota</taxon>
        <taxon>Epsilonproteobacteria</taxon>
        <taxon>Campylobacterales</taxon>
        <taxon>Arcobacteraceae</taxon>
        <taxon>Halarcobacter</taxon>
    </lineage>
</organism>
<feature type="domain" description="Multidrug resistance protein MdtA-like barrel-sandwich hybrid" evidence="2">
    <location>
        <begin position="48"/>
        <end position="216"/>
    </location>
</feature>
<reference evidence="3 4" key="1">
    <citation type="submission" date="2017-10" db="EMBL/GenBank/DDBJ databases">
        <title>Genomics of the genus Arcobacter.</title>
        <authorList>
            <person name="Perez-Cataluna A."/>
            <person name="Figueras M.J."/>
        </authorList>
    </citation>
    <scope>NUCLEOTIDE SEQUENCE [LARGE SCALE GENOMIC DNA]</scope>
    <source>
        <strain evidence="3 4">DSM 24636</strain>
    </source>
</reference>
<keyword evidence="4" id="KW-1185">Reference proteome</keyword>
<protein>
    <submittedName>
        <fullName evidence="3">Efflux transporter periplasmic adaptor subunit</fullName>
    </submittedName>
</protein>
<gene>
    <name evidence="3" type="ORF">CRV06_03915</name>
</gene>
<dbReference type="STRING" id="877500.GCA_000935065_02851"/>
<accession>A0A4Q0Y1X4</accession>
<dbReference type="Proteomes" id="UP000290191">
    <property type="component" value="Unassembled WGS sequence"/>
</dbReference>
<dbReference type="InterPro" id="IPR058625">
    <property type="entry name" value="MdtA-like_BSH"/>
</dbReference>
<keyword evidence="1" id="KW-1133">Transmembrane helix</keyword>
<dbReference type="Gene3D" id="1.10.287.470">
    <property type="entry name" value="Helix hairpin bin"/>
    <property type="match status" value="1"/>
</dbReference>
<dbReference type="PANTHER" id="PTHR30438">
    <property type="entry name" value="36 KDA ANTIGEN-RELATED"/>
    <property type="match status" value="1"/>
</dbReference>
<dbReference type="AlphaFoldDB" id="A0A4Q0Y1X4"/>
<dbReference type="EMBL" id="PDKO01000002">
    <property type="protein sequence ID" value="RXJ64096.1"/>
    <property type="molecule type" value="Genomic_DNA"/>
</dbReference>
<evidence type="ECO:0000313" key="3">
    <source>
        <dbReference type="EMBL" id="RXJ64096.1"/>
    </source>
</evidence>